<proteinExistence type="predicted"/>
<dbReference type="Proteomes" id="UP000243626">
    <property type="component" value="Chromosome"/>
</dbReference>
<keyword evidence="1" id="KW-0472">Membrane</keyword>
<evidence type="ECO:0000256" key="1">
    <source>
        <dbReference type="SAM" id="Phobius"/>
    </source>
</evidence>
<gene>
    <name evidence="2" type="ORF">CJ229_001675</name>
</gene>
<feature type="transmembrane region" description="Helical" evidence="1">
    <location>
        <begin position="20"/>
        <end position="41"/>
    </location>
</feature>
<dbReference type="AlphaFoldDB" id="A0AAF0YJG6"/>
<keyword evidence="3" id="KW-1185">Reference proteome</keyword>
<accession>A0AAF0YJG6</accession>
<sequence length="140" mass="16465">MKRLQIDALKLNEGFTYIEMLLSLFVLSMILFITIPTIRLFGSIELNEQSFDIDVFIEDIFEVETNKKDIVITKNSLTFDNEHGTITYRLSNNRIVKSIDKKGFIPLMTNVLEFNVTEDKHHVYIMIEEGDETYEMYIKK</sequence>
<dbReference type="KEGG" id="nmy:CJ229_001675"/>
<evidence type="ECO:0000313" key="2">
    <source>
        <dbReference type="EMBL" id="WOS96480.1"/>
    </source>
</evidence>
<dbReference type="InterPro" id="IPR016977">
    <property type="entry name" value="ComGF"/>
</dbReference>
<reference evidence="3" key="1">
    <citation type="submission" date="2017-09" db="EMBL/GenBank/DDBJ databases">
        <title>Bacterial strain isolated from the female urinary microbiota.</title>
        <authorList>
            <person name="Thomas-White K."/>
            <person name="Kumar N."/>
            <person name="Forster S."/>
            <person name="Putonti C."/>
            <person name="Lawley T."/>
            <person name="Wolfe A.J."/>
        </authorList>
    </citation>
    <scope>NUCLEOTIDE SEQUENCE [LARGE SCALE GENOMIC DNA]</scope>
    <source>
        <strain evidence="3">UMB0959</strain>
    </source>
</reference>
<dbReference type="EMBL" id="CP136964">
    <property type="protein sequence ID" value="WOS96480.1"/>
    <property type="molecule type" value="Genomic_DNA"/>
</dbReference>
<protein>
    <submittedName>
        <fullName evidence="2">Competence type IV pilus minor pilin ComGF</fullName>
    </submittedName>
</protein>
<keyword evidence="1" id="KW-0812">Transmembrane</keyword>
<evidence type="ECO:0000313" key="3">
    <source>
        <dbReference type="Proteomes" id="UP000243626"/>
    </source>
</evidence>
<keyword evidence="1" id="KW-1133">Transmembrane helix</keyword>
<name>A0AAF0YJG6_9STAP</name>
<dbReference type="Pfam" id="PF15980">
    <property type="entry name" value="ComGF"/>
    <property type="match status" value="1"/>
</dbReference>
<organism evidence="2 3">
    <name type="scientific">Nosocomiicoccus massiliensis</name>
    <dbReference type="NCBI Taxonomy" id="1232430"/>
    <lineage>
        <taxon>Bacteria</taxon>
        <taxon>Bacillati</taxon>
        <taxon>Bacillota</taxon>
        <taxon>Bacilli</taxon>
        <taxon>Bacillales</taxon>
        <taxon>Staphylococcaceae</taxon>
        <taxon>Nosocomiicoccus</taxon>
    </lineage>
</organism>
<reference evidence="2 3" key="2">
    <citation type="submission" date="2023-10" db="EMBL/GenBank/DDBJ databases">
        <authorList>
            <person name="Choi B."/>
        </authorList>
    </citation>
    <scope>NUCLEOTIDE SEQUENCE [LARGE SCALE GENOMIC DNA]</scope>
    <source>
        <strain evidence="2 3">UMB0959</strain>
    </source>
</reference>
<dbReference type="RefSeq" id="WP_068128324.1">
    <property type="nucleotide sequence ID" value="NZ_CP136964.1"/>
</dbReference>